<keyword evidence="9" id="KW-1185">Reference proteome</keyword>
<comment type="cofactor">
    <cofactor evidence="1 6">
        <name>Zn(2+)</name>
        <dbReference type="ChEBI" id="CHEBI:29105"/>
    </cofactor>
</comment>
<gene>
    <name evidence="8" type="ORF">N656DRAFT_785475</name>
</gene>
<dbReference type="InterPro" id="IPR002328">
    <property type="entry name" value="ADH_Zn_CS"/>
</dbReference>
<dbReference type="SMART" id="SM00829">
    <property type="entry name" value="PKS_ER"/>
    <property type="match status" value="1"/>
</dbReference>
<dbReference type="AlphaFoldDB" id="A0AAN6QH23"/>
<comment type="caution">
    <text evidence="8">The sequence shown here is derived from an EMBL/GenBank/DDBJ whole genome shotgun (WGS) entry which is preliminary data.</text>
</comment>
<evidence type="ECO:0000256" key="2">
    <source>
        <dbReference type="ARBA" id="ARBA00008072"/>
    </source>
</evidence>
<reference evidence="8" key="2">
    <citation type="submission" date="2023-05" db="EMBL/GenBank/DDBJ databases">
        <authorList>
            <consortium name="Lawrence Berkeley National Laboratory"/>
            <person name="Steindorff A."/>
            <person name="Hensen N."/>
            <person name="Bonometti L."/>
            <person name="Westerberg I."/>
            <person name="Brannstrom I.O."/>
            <person name="Guillou S."/>
            <person name="Cros-Aarteil S."/>
            <person name="Calhoun S."/>
            <person name="Haridas S."/>
            <person name="Kuo A."/>
            <person name="Mondo S."/>
            <person name="Pangilinan J."/>
            <person name="Riley R."/>
            <person name="Labutti K."/>
            <person name="Andreopoulos B."/>
            <person name="Lipzen A."/>
            <person name="Chen C."/>
            <person name="Yanf M."/>
            <person name="Daum C."/>
            <person name="Ng V."/>
            <person name="Clum A."/>
            <person name="Ohm R."/>
            <person name="Martin F."/>
            <person name="Silar P."/>
            <person name="Natvig D."/>
            <person name="Lalanne C."/>
            <person name="Gautier V."/>
            <person name="Ament-Velasquez S.L."/>
            <person name="Kruys A."/>
            <person name="Hutchinson M.I."/>
            <person name="Powell A.J."/>
            <person name="Barry K."/>
            <person name="Miller A.N."/>
            <person name="Grigoriev I.V."/>
            <person name="Debuchy R."/>
            <person name="Gladieux P."/>
            <person name="Thoren M.H."/>
            <person name="Johannesson H."/>
        </authorList>
    </citation>
    <scope>NUCLEOTIDE SEQUENCE</scope>
    <source>
        <strain evidence="8">CBS 508.74</strain>
    </source>
</reference>
<dbReference type="GO" id="GO:0008270">
    <property type="term" value="F:zinc ion binding"/>
    <property type="evidence" value="ECO:0007669"/>
    <property type="project" value="InterPro"/>
</dbReference>
<keyword evidence="4 6" id="KW-0862">Zinc</keyword>
<evidence type="ECO:0000259" key="7">
    <source>
        <dbReference type="SMART" id="SM00829"/>
    </source>
</evidence>
<dbReference type="SUPFAM" id="SSF50129">
    <property type="entry name" value="GroES-like"/>
    <property type="match status" value="1"/>
</dbReference>
<evidence type="ECO:0000256" key="5">
    <source>
        <dbReference type="ARBA" id="ARBA00023002"/>
    </source>
</evidence>
<accession>A0AAN6QH23</accession>
<dbReference type="RefSeq" id="XP_064664836.1">
    <property type="nucleotide sequence ID" value="XM_064816395.1"/>
</dbReference>
<organism evidence="8 9">
    <name type="scientific">Canariomyces notabilis</name>
    <dbReference type="NCBI Taxonomy" id="2074819"/>
    <lineage>
        <taxon>Eukaryota</taxon>
        <taxon>Fungi</taxon>
        <taxon>Dikarya</taxon>
        <taxon>Ascomycota</taxon>
        <taxon>Pezizomycotina</taxon>
        <taxon>Sordariomycetes</taxon>
        <taxon>Sordariomycetidae</taxon>
        <taxon>Sordariales</taxon>
        <taxon>Chaetomiaceae</taxon>
        <taxon>Canariomyces</taxon>
    </lineage>
</organism>
<dbReference type="FunFam" id="3.40.50.720:FF:000003">
    <property type="entry name" value="S-(hydroxymethyl)glutathione dehydrogenase"/>
    <property type="match status" value="1"/>
</dbReference>
<dbReference type="Proteomes" id="UP001302812">
    <property type="component" value="Unassembled WGS sequence"/>
</dbReference>
<dbReference type="Gene3D" id="3.40.50.720">
    <property type="entry name" value="NAD(P)-binding Rossmann-like Domain"/>
    <property type="match status" value="1"/>
</dbReference>
<evidence type="ECO:0000256" key="3">
    <source>
        <dbReference type="ARBA" id="ARBA00022723"/>
    </source>
</evidence>
<sequence length="373" mass="40080">MEDVGCDFELTPIIIEELRPDEVLVEMKYSGICHTDFLMQNGHLKSILQYPAIAGHEGAGIIRAIGSHVQNQSLREGDPVLLSFTWCSNCNPCKEQNPARCEAFPLINIPATRWPDGSSSAKLAADGRPVGGQFFGQSSFSRFSAVHEKCVVKCPYPDELSLSIYAPMGCGYQTGAGAVLNILKPKPWQTMAIFGVGSVGFAALMAAASLKPKQIIAVDLVEGKLALAKSLGATDVINPSSSSEQGVDTVEEIKRLTGGRGVDFSIDTTGVPRVIKQMLDCLALGGTAASIGAPQPGQDITLDVGMYFATFKNWLSVVEGDSYPPEFIPELIKLHREGKFPVDKISKVYPVAEFKTAVADMEAGKVIKPIIQF</sequence>
<evidence type="ECO:0000256" key="4">
    <source>
        <dbReference type="ARBA" id="ARBA00022833"/>
    </source>
</evidence>
<protein>
    <submittedName>
        <fullName evidence="8">NAD(P)-binding protein</fullName>
    </submittedName>
</protein>
<dbReference type="PROSITE" id="PS00059">
    <property type="entry name" value="ADH_ZINC"/>
    <property type="match status" value="1"/>
</dbReference>
<dbReference type="Pfam" id="PF08240">
    <property type="entry name" value="ADH_N"/>
    <property type="match status" value="1"/>
</dbReference>
<evidence type="ECO:0000313" key="8">
    <source>
        <dbReference type="EMBL" id="KAK4107266.1"/>
    </source>
</evidence>
<dbReference type="Pfam" id="PF00107">
    <property type="entry name" value="ADH_zinc_N"/>
    <property type="match status" value="1"/>
</dbReference>
<evidence type="ECO:0000313" key="9">
    <source>
        <dbReference type="Proteomes" id="UP001302812"/>
    </source>
</evidence>
<reference evidence="8" key="1">
    <citation type="journal article" date="2023" name="Mol. Phylogenet. Evol.">
        <title>Genome-scale phylogeny and comparative genomics of the fungal order Sordariales.</title>
        <authorList>
            <person name="Hensen N."/>
            <person name="Bonometti L."/>
            <person name="Westerberg I."/>
            <person name="Brannstrom I.O."/>
            <person name="Guillou S."/>
            <person name="Cros-Aarteil S."/>
            <person name="Calhoun S."/>
            <person name="Haridas S."/>
            <person name="Kuo A."/>
            <person name="Mondo S."/>
            <person name="Pangilinan J."/>
            <person name="Riley R."/>
            <person name="LaButti K."/>
            <person name="Andreopoulos B."/>
            <person name="Lipzen A."/>
            <person name="Chen C."/>
            <person name="Yan M."/>
            <person name="Daum C."/>
            <person name="Ng V."/>
            <person name="Clum A."/>
            <person name="Steindorff A."/>
            <person name="Ohm R.A."/>
            <person name="Martin F."/>
            <person name="Silar P."/>
            <person name="Natvig D.O."/>
            <person name="Lalanne C."/>
            <person name="Gautier V."/>
            <person name="Ament-Velasquez S.L."/>
            <person name="Kruys A."/>
            <person name="Hutchinson M.I."/>
            <person name="Powell A.J."/>
            <person name="Barry K."/>
            <person name="Miller A.N."/>
            <person name="Grigoriev I.V."/>
            <person name="Debuchy R."/>
            <person name="Gladieux P."/>
            <person name="Hiltunen Thoren M."/>
            <person name="Johannesson H."/>
        </authorList>
    </citation>
    <scope>NUCLEOTIDE SEQUENCE</scope>
    <source>
        <strain evidence="8">CBS 508.74</strain>
    </source>
</reference>
<dbReference type="InterPro" id="IPR011032">
    <property type="entry name" value="GroES-like_sf"/>
</dbReference>
<dbReference type="SUPFAM" id="SSF51735">
    <property type="entry name" value="NAD(P)-binding Rossmann-fold domains"/>
    <property type="match status" value="1"/>
</dbReference>
<dbReference type="CDD" id="cd08278">
    <property type="entry name" value="benzyl_alcohol_DH"/>
    <property type="match status" value="1"/>
</dbReference>
<dbReference type="GeneID" id="89940520"/>
<name>A0AAN6QH23_9PEZI</name>
<proteinExistence type="inferred from homology"/>
<dbReference type="InterPro" id="IPR036291">
    <property type="entry name" value="NAD(P)-bd_dom_sf"/>
</dbReference>
<dbReference type="PANTHER" id="PTHR43350:SF2">
    <property type="entry name" value="GROES-LIKE ZINC-BINDING ALCOHOL DEHYDROGENASE FAMILY PROTEIN"/>
    <property type="match status" value="1"/>
</dbReference>
<keyword evidence="3 6" id="KW-0479">Metal-binding</keyword>
<comment type="similarity">
    <text evidence="2 6">Belongs to the zinc-containing alcohol dehydrogenase family.</text>
</comment>
<dbReference type="GO" id="GO:0016491">
    <property type="term" value="F:oxidoreductase activity"/>
    <property type="evidence" value="ECO:0007669"/>
    <property type="project" value="UniProtKB-KW"/>
</dbReference>
<keyword evidence="5" id="KW-0560">Oxidoreductase</keyword>
<dbReference type="Gene3D" id="3.90.180.10">
    <property type="entry name" value="Medium-chain alcohol dehydrogenases, catalytic domain"/>
    <property type="match status" value="1"/>
</dbReference>
<feature type="domain" description="Enoyl reductase (ER)" evidence="7">
    <location>
        <begin position="5"/>
        <end position="371"/>
    </location>
</feature>
<dbReference type="EMBL" id="MU853377">
    <property type="protein sequence ID" value="KAK4107266.1"/>
    <property type="molecule type" value="Genomic_DNA"/>
</dbReference>
<dbReference type="PANTHER" id="PTHR43350">
    <property type="entry name" value="NAD-DEPENDENT ALCOHOL DEHYDROGENASE"/>
    <property type="match status" value="1"/>
</dbReference>
<dbReference type="InterPro" id="IPR013154">
    <property type="entry name" value="ADH-like_N"/>
</dbReference>
<evidence type="ECO:0000256" key="6">
    <source>
        <dbReference type="RuleBase" id="RU361277"/>
    </source>
</evidence>
<dbReference type="InterPro" id="IPR020843">
    <property type="entry name" value="ER"/>
</dbReference>
<dbReference type="InterPro" id="IPR013149">
    <property type="entry name" value="ADH-like_C"/>
</dbReference>
<evidence type="ECO:0000256" key="1">
    <source>
        <dbReference type="ARBA" id="ARBA00001947"/>
    </source>
</evidence>